<comment type="similarity">
    <text evidence="1">Belongs to the phosphoglycerate mutase family.</text>
</comment>
<dbReference type="InterPro" id="IPR013078">
    <property type="entry name" value="His_Pase_superF_clade-1"/>
</dbReference>
<dbReference type="GO" id="GO:0016791">
    <property type="term" value="F:phosphatase activity"/>
    <property type="evidence" value="ECO:0000318"/>
    <property type="project" value="GO_Central"/>
</dbReference>
<dbReference type="GO" id="GO:0005737">
    <property type="term" value="C:cytoplasm"/>
    <property type="evidence" value="ECO:0000318"/>
    <property type="project" value="GO_Central"/>
</dbReference>
<dbReference type="AlphaFoldDB" id="A0A1Y1I690"/>
<dbReference type="OrthoDB" id="496981at2759"/>
<dbReference type="SMART" id="SM00855">
    <property type="entry name" value="PGAM"/>
    <property type="match status" value="1"/>
</dbReference>
<reference evidence="2 3" key="1">
    <citation type="journal article" date="2014" name="Nat. Commun.">
        <title>Klebsormidium flaccidum genome reveals primary factors for plant terrestrial adaptation.</title>
        <authorList>
            <person name="Hori K."/>
            <person name="Maruyama F."/>
            <person name="Fujisawa T."/>
            <person name="Togashi T."/>
            <person name="Yamamoto N."/>
            <person name="Seo M."/>
            <person name="Sato S."/>
            <person name="Yamada T."/>
            <person name="Mori H."/>
            <person name="Tajima N."/>
            <person name="Moriyama T."/>
            <person name="Ikeuchi M."/>
            <person name="Watanabe M."/>
            <person name="Wada H."/>
            <person name="Kobayashi K."/>
            <person name="Saito M."/>
            <person name="Masuda T."/>
            <person name="Sasaki-Sekimoto Y."/>
            <person name="Mashiguchi K."/>
            <person name="Awai K."/>
            <person name="Shimojima M."/>
            <person name="Masuda S."/>
            <person name="Iwai M."/>
            <person name="Nobusawa T."/>
            <person name="Narise T."/>
            <person name="Kondo S."/>
            <person name="Saito H."/>
            <person name="Sato R."/>
            <person name="Murakawa M."/>
            <person name="Ihara Y."/>
            <person name="Oshima-Yamada Y."/>
            <person name="Ohtaka K."/>
            <person name="Satoh M."/>
            <person name="Sonobe K."/>
            <person name="Ishii M."/>
            <person name="Ohtani R."/>
            <person name="Kanamori-Sato M."/>
            <person name="Honoki R."/>
            <person name="Miyazaki D."/>
            <person name="Mochizuki H."/>
            <person name="Umetsu J."/>
            <person name="Higashi K."/>
            <person name="Shibata D."/>
            <person name="Kamiya Y."/>
            <person name="Sato N."/>
            <person name="Nakamura Y."/>
            <person name="Tabata S."/>
            <person name="Ida S."/>
            <person name="Kurokawa K."/>
            <person name="Ohta H."/>
        </authorList>
    </citation>
    <scope>NUCLEOTIDE SEQUENCE [LARGE SCALE GENOMIC DNA]</scope>
    <source>
        <strain evidence="2 3">NIES-2285</strain>
    </source>
</reference>
<sequence>MKSNTAASKDDKVLHLVRHGVTEMNVFLGSAPQGFTDPLMYDTRLTPEGREQAKSVNKKVAELGPIDLIVTSPLTRAMDTMQLAFAGVDAPKVVCELARERLWMASDIGRHPNDLLLEYPALDFSSLADIWWHTDGKGDPLAIFPESPEIFRARVAAFKEWLAARPERTIAVVSHWGVLFSLTGKEFENCELHTCRLSDLKHIYLT</sequence>
<proteinExistence type="inferred from homology"/>
<name>A0A1Y1I690_KLENI</name>
<dbReference type="Proteomes" id="UP000054558">
    <property type="component" value="Unassembled WGS sequence"/>
</dbReference>
<evidence type="ECO:0000313" key="3">
    <source>
        <dbReference type="Proteomes" id="UP000054558"/>
    </source>
</evidence>
<evidence type="ECO:0000256" key="1">
    <source>
        <dbReference type="ARBA" id="ARBA00038362"/>
    </source>
</evidence>
<dbReference type="InterPro" id="IPR029033">
    <property type="entry name" value="His_PPase_superfam"/>
</dbReference>
<dbReference type="OMA" id="ERWWYLP"/>
<organism evidence="2 3">
    <name type="scientific">Klebsormidium nitens</name>
    <name type="common">Green alga</name>
    <name type="synonym">Ulothrix nitens</name>
    <dbReference type="NCBI Taxonomy" id="105231"/>
    <lineage>
        <taxon>Eukaryota</taxon>
        <taxon>Viridiplantae</taxon>
        <taxon>Streptophyta</taxon>
        <taxon>Klebsormidiophyceae</taxon>
        <taxon>Klebsormidiales</taxon>
        <taxon>Klebsormidiaceae</taxon>
        <taxon>Klebsormidium</taxon>
    </lineage>
</organism>
<accession>A0A1Y1I690</accession>
<dbReference type="EMBL" id="DF237240">
    <property type="protein sequence ID" value="GAQ86475.1"/>
    <property type="molecule type" value="Genomic_DNA"/>
</dbReference>
<dbReference type="Gene3D" id="3.40.50.1240">
    <property type="entry name" value="Phosphoglycerate mutase-like"/>
    <property type="match status" value="1"/>
</dbReference>
<evidence type="ECO:0000313" key="2">
    <source>
        <dbReference type="EMBL" id="GAQ86475.1"/>
    </source>
</evidence>
<dbReference type="CDD" id="cd07067">
    <property type="entry name" value="HP_PGM_like"/>
    <property type="match status" value="1"/>
</dbReference>
<dbReference type="PANTHER" id="PTHR48100:SF57">
    <property type="entry name" value="PHOSPHOGLYCERATE MUTASE"/>
    <property type="match status" value="1"/>
</dbReference>
<dbReference type="SUPFAM" id="SSF53254">
    <property type="entry name" value="Phosphoglycerate mutase-like"/>
    <property type="match status" value="1"/>
</dbReference>
<gene>
    <name evidence="2" type="ORF">KFL_002910130</name>
</gene>
<keyword evidence="3" id="KW-1185">Reference proteome</keyword>
<dbReference type="PANTHER" id="PTHR48100">
    <property type="entry name" value="BROAD-SPECIFICITY PHOSPHATASE YOR283W-RELATED"/>
    <property type="match status" value="1"/>
</dbReference>
<dbReference type="InterPro" id="IPR050275">
    <property type="entry name" value="PGM_Phosphatase"/>
</dbReference>
<protein>
    <submittedName>
        <fullName evidence="2">Phosphoglycerate mutase</fullName>
    </submittedName>
</protein>
<dbReference type="Pfam" id="PF00300">
    <property type="entry name" value="His_Phos_1"/>
    <property type="match status" value="1"/>
</dbReference>